<dbReference type="PANTHER" id="PTHR45138:SF9">
    <property type="entry name" value="DIGUANYLATE CYCLASE DGCM-RELATED"/>
    <property type="match status" value="1"/>
</dbReference>
<keyword evidence="6" id="KW-1133">Transmembrane helix</keyword>
<dbReference type="GO" id="GO:0043709">
    <property type="term" value="P:cell adhesion involved in single-species biofilm formation"/>
    <property type="evidence" value="ECO:0007669"/>
    <property type="project" value="TreeGrafter"/>
</dbReference>
<feature type="coiled-coil region" evidence="4">
    <location>
        <begin position="352"/>
        <end position="379"/>
    </location>
</feature>
<dbReference type="Pfam" id="PF00990">
    <property type="entry name" value="GGDEF"/>
    <property type="match status" value="1"/>
</dbReference>
<dbReference type="Proteomes" id="UP000274358">
    <property type="component" value="Unassembled WGS sequence"/>
</dbReference>
<feature type="chain" id="PRO_5019366262" description="diguanylate cyclase" evidence="7">
    <location>
        <begin position="29"/>
        <end position="610"/>
    </location>
</feature>
<evidence type="ECO:0000256" key="2">
    <source>
        <dbReference type="ARBA" id="ARBA00012528"/>
    </source>
</evidence>
<accession>A0A432M1D3</accession>
<keyword evidence="6" id="KW-0472">Membrane</keyword>
<sequence>MHAAGSKRRKPYAGIFLLLVMLASTGMAAVHASNDITQLLVQADSIKTTDNPGFVRLLDGLEGRTTEMSEAQKWRLRFLEGWQADYSGREDKAKSLLEAVVKQAPDNELRTRATAALINVLGVQHHYEEAFEYLDRALENLPPVADQGARFPILGEASQLLSEVGQYDLAAGYAKQIIADYPKGNIGCIGHMLQLHAEIRGGQKRIAGELFQKGIKRCLDVGDKLAADTIRRDIAVLDLQQDRTDDALAILQATNDEVKGLNYQALTAEYNVLLAQAYWKKGNVALAQKYAMATVDVASRSNLTEPLIKAYQLLYQVEQQYGNLREALAYHEKYVAADKEHLDDIREKALSYQIVKQQVETKKIELNELNKQNQILQLQQALNGKAVVTSRLYITLLLTVLASIAFWLYRLKRSQLRFMRLARRDGLTGIFNRQHFVEEAEQTLRYAAKSLRGACLVLIDLDHFKDINDTHGHVVGDTALKRAVSVCQQHLHSCDVFGRIGGEEFGILLPESTLIQALERAEKIRLALQATTNDTQDHVALTASFGIASTAHYGYDLRRLLLAADSALYRAKRDGRNRVVISMDEHTPRAPTYTGNGKLADKHPYANSSE</sequence>
<dbReference type="AlphaFoldDB" id="A0A432M1D3"/>
<name>A0A432M1D3_9GAMM</name>
<dbReference type="GO" id="GO:0005886">
    <property type="term" value="C:plasma membrane"/>
    <property type="evidence" value="ECO:0007669"/>
    <property type="project" value="TreeGrafter"/>
</dbReference>
<reference evidence="9 10" key="1">
    <citation type="submission" date="2018-12" db="EMBL/GenBank/DDBJ databases">
        <title>Dyella dinghuensis sp. nov. DHOA06 and Dyella choica sp. nov. 4M-K27, isolated from forest soil.</title>
        <authorList>
            <person name="Qiu L.-H."/>
            <person name="Gao Z.-H."/>
        </authorList>
    </citation>
    <scope>NUCLEOTIDE SEQUENCE [LARGE SCALE GENOMIC DNA]</scope>
    <source>
        <strain evidence="9 10">4M-K27</strain>
    </source>
</reference>
<keyword evidence="10" id="KW-1185">Reference proteome</keyword>
<dbReference type="NCBIfam" id="TIGR00254">
    <property type="entry name" value="GGDEF"/>
    <property type="match status" value="1"/>
</dbReference>
<organism evidence="9 10">
    <name type="scientific">Dyella choica</name>
    <dbReference type="NCBI Taxonomy" id="1927959"/>
    <lineage>
        <taxon>Bacteria</taxon>
        <taxon>Pseudomonadati</taxon>
        <taxon>Pseudomonadota</taxon>
        <taxon>Gammaproteobacteria</taxon>
        <taxon>Lysobacterales</taxon>
        <taxon>Rhodanobacteraceae</taxon>
        <taxon>Dyella</taxon>
    </lineage>
</organism>
<dbReference type="CDD" id="cd01949">
    <property type="entry name" value="GGDEF"/>
    <property type="match status" value="1"/>
</dbReference>
<dbReference type="SUPFAM" id="SSF55073">
    <property type="entry name" value="Nucleotide cyclase"/>
    <property type="match status" value="1"/>
</dbReference>
<dbReference type="Gene3D" id="3.30.70.270">
    <property type="match status" value="1"/>
</dbReference>
<dbReference type="SUPFAM" id="SSF48452">
    <property type="entry name" value="TPR-like"/>
    <property type="match status" value="2"/>
</dbReference>
<dbReference type="InterPro" id="IPR029787">
    <property type="entry name" value="Nucleotide_cyclase"/>
</dbReference>
<evidence type="ECO:0000256" key="6">
    <source>
        <dbReference type="SAM" id="Phobius"/>
    </source>
</evidence>
<comment type="cofactor">
    <cofactor evidence="1">
        <name>Mg(2+)</name>
        <dbReference type="ChEBI" id="CHEBI:18420"/>
    </cofactor>
</comment>
<comment type="catalytic activity">
    <reaction evidence="3">
        <text>2 GTP = 3',3'-c-di-GMP + 2 diphosphate</text>
        <dbReference type="Rhea" id="RHEA:24898"/>
        <dbReference type="ChEBI" id="CHEBI:33019"/>
        <dbReference type="ChEBI" id="CHEBI:37565"/>
        <dbReference type="ChEBI" id="CHEBI:58805"/>
        <dbReference type="EC" id="2.7.7.65"/>
    </reaction>
</comment>
<dbReference type="InterPro" id="IPR000160">
    <property type="entry name" value="GGDEF_dom"/>
</dbReference>
<evidence type="ECO:0000259" key="8">
    <source>
        <dbReference type="PROSITE" id="PS50887"/>
    </source>
</evidence>
<evidence type="ECO:0000256" key="4">
    <source>
        <dbReference type="SAM" id="Coils"/>
    </source>
</evidence>
<dbReference type="Gene3D" id="1.25.40.10">
    <property type="entry name" value="Tetratricopeptide repeat domain"/>
    <property type="match status" value="1"/>
</dbReference>
<keyword evidence="7" id="KW-0732">Signal</keyword>
<proteinExistence type="predicted"/>
<evidence type="ECO:0000313" key="10">
    <source>
        <dbReference type="Proteomes" id="UP000274358"/>
    </source>
</evidence>
<gene>
    <name evidence="9" type="ORF">EKH80_19245</name>
</gene>
<dbReference type="InterPro" id="IPR043128">
    <property type="entry name" value="Rev_trsase/Diguanyl_cyclase"/>
</dbReference>
<dbReference type="PANTHER" id="PTHR45138">
    <property type="entry name" value="REGULATORY COMPONENTS OF SENSORY TRANSDUCTION SYSTEM"/>
    <property type="match status" value="1"/>
</dbReference>
<evidence type="ECO:0000256" key="3">
    <source>
        <dbReference type="ARBA" id="ARBA00034247"/>
    </source>
</evidence>
<evidence type="ECO:0000256" key="1">
    <source>
        <dbReference type="ARBA" id="ARBA00001946"/>
    </source>
</evidence>
<keyword evidence="6" id="KW-0812">Transmembrane</keyword>
<feature type="domain" description="GGDEF" evidence="8">
    <location>
        <begin position="452"/>
        <end position="584"/>
    </location>
</feature>
<dbReference type="EMBL" id="RYYV01000019">
    <property type="protein sequence ID" value="RUL71082.1"/>
    <property type="molecule type" value="Genomic_DNA"/>
</dbReference>
<feature type="region of interest" description="Disordered" evidence="5">
    <location>
        <begin position="586"/>
        <end position="610"/>
    </location>
</feature>
<evidence type="ECO:0000313" key="9">
    <source>
        <dbReference type="EMBL" id="RUL71082.1"/>
    </source>
</evidence>
<dbReference type="InterPro" id="IPR011990">
    <property type="entry name" value="TPR-like_helical_dom_sf"/>
</dbReference>
<dbReference type="SMART" id="SM00267">
    <property type="entry name" value="GGDEF"/>
    <property type="match status" value="1"/>
</dbReference>
<dbReference type="GO" id="GO:1902201">
    <property type="term" value="P:negative regulation of bacterial-type flagellum-dependent cell motility"/>
    <property type="evidence" value="ECO:0007669"/>
    <property type="project" value="TreeGrafter"/>
</dbReference>
<comment type="caution">
    <text evidence="9">The sequence shown here is derived from an EMBL/GenBank/DDBJ whole genome shotgun (WGS) entry which is preliminary data.</text>
</comment>
<evidence type="ECO:0000256" key="7">
    <source>
        <dbReference type="SAM" id="SignalP"/>
    </source>
</evidence>
<dbReference type="InterPro" id="IPR050469">
    <property type="entry name" value="Diguanylate_Cyclase"/>
</dbReference>
<feature type="signal peptide" evidence="7">
    <location>
        <begin position="1"/>
        <end position="28"/>
    </location>
</feature>
<protein>
    <recommendedName>
        <fullName evidence="2">diguanylate cyclase</fullName>
        <ecNumber evidence="2">2.7.7.65</ecNumber>
    </recommendedName>
</protein>
<dbReference type="GO" id="GO:0052621">
    <property type="term" value="F:diguanylate cyclase activity"/>
    <property type="evidence" value="ECO:0007669"/>
    <property type="project" value="UniProtKB-EC"/>
</dbReference>
<dbReference type="PROSITE" id="PS50887">
    <property type="entry name" value="GGDEF"/>
    <property type="match status" value="1"/>
</dbReference>
<keyword evidence="4" id="KW-0175">Coiled coil</keyword>
<dbReference type="EC" id="2.7.7.65" evidence="2"/>
<dbReference type="FunFam" id="3.30.70.270:FF:000001">
    <property type="entry name" value="Diguanylate cyclase domain protein"/>
    <property type="match status" value="1"/>
</dbReference>
<feature type="transmembrane region" description="Helical" evidence="6">
    <location>
        <begin position="392"/>
        <end position="411"/>
    </location>
</feature>
<evidence type="ECO:0000256" key="5">
    <source>
        <dbReference type="SAM" id="MobiDB-lite"/>
    </source>
</evidence>